<dbReference type="Proteomes" id="UP001652397">
    <property type="component" value="Unassembled WGS sequence"/>
</dbReference>
<dbReference type="PROSITE" id="PS50943">
    <property type="entry name" value="HTH_CROC1"/>
    <property type="match status" value="1"/>
</dbReference>
<dbReference type="Gene3D" id="1.10.260.40">
    <property type="entry name" value="lambda repressor-like DNA-binding domains"/>
    <property type="match status" value="1"/>
</dbReference>
<feature type="domain" description="HTH cro/C1-type" evidence="1">
    <location>
        <begin position="9"/>
        <end position="52"/>
    </location>
</feature>
<dbReference type="RefSeq" id="WP_147574041.1">
    <property type="nucleotide sequence ID" value="NZ_JAOQJE010000005.1"/>
</dbReference>
<protein>
    <submittedName>
        <fullName evidence="2">Helix-turn-helix domain-containing protein</fullName>
    </submittedName>
</protein>
<evidence type="ECO:0000313" key="3">
    <source>
        <dbReference type="Proteomes" id="UP001652397"/>
    </source>
</evidence>
<proteinExistence type="predicted"/>
<dbReference type="CDD" id="cd00093">
    <property type="entry name" value="HTH_XRE"/>
    <property type="match status" value="1"/>
</dbReference>
<organism evidence="2 3">
    <name type="scientific">Agathobaculum ammoniilyticum</name>
    <dbReference type="NCBI Taxonomy" id="2981778"/>
    <lineage>
        <taxon>Bacteria</taxon>
        <taxon>Bacillati</taxon>
        <taxon>Bacillota</taxon>
        <taxon>Clostridia</taxon>
        <taxon>Eubacteriales</taxon>
        <taxon>Butyricicoccaceae</taxon>
        <taxon>Agathobaculum</taxon>
    </lineage>
</organism>
<dbReference type="EMBL" id="JAOQJE010000005">
    <property type="protein sequence ID" value="MCU6788911.1"/>
    <property type="molecule type" value="Genomic_DNA"/>
</dbReference>
<dbReference type="InterPro" id="IPR010982">
    <property type="entry name" value="Lambda_DNA-bd_dom_sf"/>
</dbReference>
<sequence>MLTELGKYLRKLRIDNGQLLKDMADILGISSANLSAVENGKRKPQYKMIQDIIHHYCLNDEEQDELWDAYAITREEVSLSLENATDKRRDVGLAFARQFDELSSKQMDDILKILHKKP</sequence>
<evidence type="ECO:0000313" key="2">
    <source>
        <dbReference type="EMBL" id="MCU6788911.1"/>
    </source>
</evidence>
<dbReference type="SMART" id="SM00530">
    <property type="entry name" value="HTH_XRE"/>
    <property type="match status" value="1"/>
</dbReference>
<gene>
    <name evidence="2" type="ORF">OCV66_07370</name>
</gene>
<dbReference type="InterPro" id="IPR001387">
    <property type="entry name" value="Cro/C1-type_HTH"/>
</dbReference>
<keyword evidence="3" id="KW-1185">Reference proteome</keyword>
<dbReference type="SUPFAM" id="SSF47413">
    <property type="entry name" value="lambda repressor-like DNA-binding domains"/>
    <property type="match status" value="1"/>
</dbReference>
<evidence type="ECO:0000259" key="1">
    <source>
        <dbReference type="PROSITE" id="PS50943"/>
    </source>
</evidence>
<name>A0ABT2U2Q3_9FIRM</name>
<reference evidence="2 3" key="1">
    <citation type="journal article" date="2021" name="ISME Commun">
        <title>Automated analysis of genomic sequences facilitates high-throughput and comprehensive description of bacteria.</title>
        <authorList>
            <person name="Hitch T.C.A."/>
        </authorList>
    </citation>
    <scope>NUCLEOTIDE SEQUENCE [LARGE SCALE GENOMIC DNA]</scope>
    <source>
        <strain evidence="2 3">Sanger_34</strain>
    </source>
</reference>
<comment type="caution">
    <text evidence="2">The sequence shown here is derived from an EMBL/GenBank/DDBJ whole genome shotgun (WGS) entry which is preliminary data.</text>
</comment>
<accession>A0ABT2U2Q3</accession>
<dbReference type="Pfam" id="PF13560">
    <property type="entry name" value="HTH_31"/>
    <property type="match status" value="1"/>
</dbReference>